<dbReference type="InterPro" id="IPR001059">
    <property type="entry name" value="Transl_elong_P/YeiP_cen"/>
</dbReference>
<evidence type="ECO:0000259" key="10">
    <source>
        <dbReference type="SMART" id="SM00841"/>
    </source>
</evidence>
<comment type="similarity">
    <text evidence="3 7 9">Belongs to the elongation factor P family.</text>
</comment>
<dbReference type="Pfam" id="PF08207">
    <property type="entry name" value="EFP_N"/>
    <property type="match status" value="1"/>
</dbReference>
<comment type="caution">
    <text evidence="12">The sequence shown here is derived from an EMBL/GenBank/DDBJ whole genome shotgun (WGS) entry which is preliminary data.</text>
</comment>
<evidence type="ECO:0000256" key="8">
    <source>
        <dbReference type="NCBIfam" id="TIGR00038"/>
    </source>
</evidence>
<dbReference type="CDD" id="cd04470">
    <property type="entry name" value="S1_EF-P_repeat_1"/>
    <property type="match status" value="1"/>
</dbReference>
<evidence type="ECO:0000256" key="3">
    <source>
        <dbReference type="ARBA" id="ARBA00009479"/>
    </source>
</evidence>
<dbReference type="FunFam" id="2.30.30.30:FF:000003">
    <property type="entry name" value="Elongation factor P"/>
    <property type="match status" value="1"/>
</dbReference>
<comment type="function">
    <text evidence="7">Involved in peptide bond synthesis. Stimulates efficient translation and peptide-bond synthesis on native or reconstituted 70S ribosomes in vitro. Probably functions indirectly by altering the affinity of the ribosome for aminoacyl-tRNA, thus increasing their reactivity as acceptors for peptidyl transferase.</text>
</comment>
<dbReference type="Gene3D" id="2.40.50.140">
    <property type="entry name" value="Nucleic acid-binding proteins"/>
    <property type="match status" value="2"/>
</dbReference>
<dbReference type="InterPro" id="IPR012340">
    <property type="entry name" value="NA-bd_OB-fold"/>
</dbReference>
<reference evidence="12 13" key="1">
    <citation type="submission" date="2020-08" db="EMBL/GenBank/DDBJ databases">
        <title>Acidobacteriota in marine sediments use diverse sulfur dissimilation pathways.</title>
        <authorList>
            <person name="Wasmund K."/>
        </authorList>
    </citation>
    <scope>NUCLEOTIDE SEQUENCE [LARGE SCALE GENOMIC DNA]</scope>
    <source>
        <strain evidence="12">MAG AM3-A</strain>
    </source>
</reference>
<dbReference type="UniPathway" id="UPA00345"/>
<feature type="domain" description="Elongation factor P C-terminal" evidence="10">
    <location>
        <begin position="131"/>
        <end position="186"/>
    </location>
</feature>
<dbReference type="Proteomes" id="UP000598633">
    <property type="component" value="Unassembled WGS sequence"/>
</dbReference>
<gene>
    <name evidence="7 12" type="primary">efp</name>
    <name evidence="12" type="ORF">IFJ97_03390</name>
</gene>
<dbReference type="SMART" id="SM00841">
    <property type="entry name" value="Elong-fact-P_C"/>
    <property type="match status" value="1"/>
</dbReference>
<dbReference type="NCBIfam" id="TIGR00038">
    <property type="entry name" value="efp"/>
    <property type="match status" value="1"/>
</dbReference>
<organism evidence="12 13">
    <name type="scientific">Candidatus Sulfomarinibacter kjeldsenii</name>
    <dbReference type="NCBI Taxonomy" id="2885994"/>
    <lineage>
        <taxon>Bacteria</taxon>
        <taxon>Pseudomonadati</taxon>
        <taxon>Acidobacteriota</taxon>
        <taxon>Thermoanaerobaculia</taxon>
        <taxon>Thermoanaerobaculales</taxon>
        <taxon>Candidatus Sulfomarinibacteraceae</taxon>
        <taxon>Candidatus Sulfomarinibacter</taxon>
    </lineage>
</organism>
<dbReference type="Pfam" id="PF09285">
    <property type="entry name" value="Elong-fact-P_C"/>
    <property type="match status" value="1"/>
</dbReference>
<dbReference type="PIRSF" id="PIRSF005901">
    <property type="entry name" value="EF-P"/>
    <property type="match status" value="1"/>
</dbReference>
<keyword evidence="6 7" id="KW-0648">Protein biosynthesis</keyword>
<proteinExistence type="inferred from homology"/>
<evidence type="ECO:0000256" key="9">
    <source>
        <dbReference type="RuleBase" id="RU004389"/>
    </source>
</evidence>
<dbReference type="SUPFAM" id="SSF50104">
    <property type="entry name" value="Translation proteins SH3-like domain"/>
    <property type="match status" value="1"/>
</dbReference>
<dbReference type="FunFam" id="2.40.50.140:FF:000009">
    <property type="entry name" value="Elongation factor P"/>
    <property type="match status" value="1"/>
</dbReference>
<dbReference type="InterPro" id="IPR013185">
    <property type="entry name" value="Transl_elong_KOW-like"/>
</dbReference>
<dbReference type="GO" id="GO:0003746">
    <property type="term" value="F:translation elongation factor activity"/>
    <property type="evidence" value="ECO:0007669"/>
    <property type="project" value="UniProtKB-UniRule"/>
</dbReference>
<evidence type="ECO:0000256" key="5">
    <source>
        <dbReference type="ARBA" id="ARBA00022768"/>
    </source>
</evidence>
<dbReference type="EMBL" id="JACXWA010000059">
    <property type="protein sequence ID" value="MBD3870389.1"/>
    <property type="molecule type" value="Genomic_DNA"/>
</dbReference>
<feature type="domain" description="Translation elongation factor P/YeiP central" evidence="11">
    <location>
        <begin position="69"/>
        <end position="123"/>
    </location>
</feature>
<dbReference type="CDD" id="cd05794">
    <property type="entry name" value="S1_EF-P_repeat_2"/>
    <property type="match status" value="1"/>
</dbReference>
<dbReference type="Pfam" id="PF01132">
    <property type="entry name" value="EFP"/>
    <property type="match status" value="1"/>
</dbReference>
<dbReference type="Gene3D" id="2.30.30.30">
    <property type="match status" value="1"/>
</dbReference>
<name>A0A8J6Y8G1_9BACT</name>
<dbReference type="HAMAP" id="MF_00141">
    <property type="entry name" value="EF_P"/>
    <property type="match status" value="1"/>
</dbReference>
<evidence type="ECO:0000259" key="11">
    <source>
        <dbReference type="SMART" id="SM01185"/>
    </source>
</evidence>
<comment type="subcellular location">
    <subcellularLocation>
        <location evidence="1 7">Cytoplasm</location>
    </subcellularLocation>
</comment>
<evidence type="ECO:0000256" key="2">
    <source>
        <dbReference type="ARBA" id="ARBA00004815"/>
    </source>
</evidence>
<dbReference type="InterPro" id="IPR020599">
    <property type="entry name" value="Transl_elong_fac_P/YeiP"/>
</dbReference>
<dbReference type="NCBIfam" id="NF001810">
    <property type="entry name" value="PRK00529.1"/>
    <property type="match status" value="1"/>
</dbReference>
<evidence type="ECO:0000313" key="12">
    <source>
        <dbReference type="EMBL" id="MBD3870389.1"/>
    </source>
</evidence>
<keyword evidence="4 7" id="KW-0963">Cytoplasm</keyword>
<dbReference type="PANTHER" id="PTHR30053:SF12">
    <property type="entry name" value="ELONGATION FACTOR P (EF-P) FAMILY PROTEIN"/>
    <property type="match status" value="1"/>
</dbReference>
<dbReference type="SMART" id="SM01185">
    <property type="entry name" value="EFP"/>
    <property type="match status" value="1"/>
</dbReference>
<dbReference type="SUPFAM" id="SSF50249">
    <property type="entry name" value="Nucleic acid-binding proteins"/>
    <property type="match status" value="2"/>
</dbReference>
<dbReference type="PANTHER" id="PTHR30053">
    <property type="entry name" value="ELONGATION FACTOR P"/>
    <property type="match status" value="1"/>
</dbReference>
<dbReference type="InterPro" id="IPR011768">
    <property type="entry name" value="Transl_elongation_fac_P"/>
</dbReference>
<dbReference type="InterPro" id="IPR008991">
    <property type="entry name" value="Translation_prot_SH3-like_sf"/>
</dbReference>
<dbReference type="GO" id="GO:0043043">
    <property type="term" value="P:peptide biosynthetic process"/>
    <property type="evidence" value="ECO:0007669"/>
    <property type="project" value="InterPro"/>
</dbReference>
<evidence type="ECO:0000256" key="7">
    <source>
        <dbReference type="HAMAP-Rule" id="MF_00141"/>
    </source>
</evidence>
<evidence type="ECO:0000256" key="1">
    <source>
        <dbReference type="ARBA" id="ARBA00004496"/>
    </source>
</evidence>
<dbReference type="InterPro" id="IPR014722">
    <property type="entry name" value="Rib_uL2_dom2"/>
</dbReference>
<dbReference type="AlphaFoldDB" id="A0A8J6Y8G1"/>
<dbReference type="FunFam" id="2.40.50.140:FF:000004">
    <property type="entry name" value="Elongation factor P"/>
    <property type="match status" value="1"/>
</dbReference>
<accession>A0A8J6Y8G1</accession>
<evidence type="ECO:0000256" key="4">
    <source>
        <dbReference type="ARBA" id="ARBA00022490"/>
    </source>
</evidence>
<dbReference type="InterPro" id="IPR015365">
    <property type="entry name" value="Elong-fact-P_C"/>
</dbReference>
<dbReference type="PROSITE" id="PS01275">
    <property type="entry name" value="EFP"/>
    <property type="match status" value="1"/>
</dbReference>
<evidence type="ECO:0000313" key="13">
    <source>
        <dbReference type="Proteomes" id="UP000598633"/>
    </source>
</evidence>
<protein>
    <recommendedName>
        <fullName evidence="7 8">Elongation factor P</fullName>
        <shortName evidence="7">EF-P</shortName>
    </recommendedName>
</protein>
<keyword evidence="5 7" id="KW-0251">Elongation factor</keyword>
<evidence type="ECO:0000256" key="6">
    <source>
        <dbReference type="ARBA" id="ARBA00022917"/>
    </source>
</evidence>
<dbReference type="GO" id="GO:0005829">
    <property type="term" value="C:cytosol"/>
    <property type="evidence" value="ECO:0007669"/>
    <property type="project" value="UniProtKB-ARBA"/>
</dbReference>
<sequence>MAFYNLNQVKVGLKIMVGGDPCVIVGTDFVKPGKGQAFTKVKYKSYKTERVNEKTIKASDGFEGADVMDKEMQYLYTDGGTWTFMDQDTYEQVEADKNAVGDSQQWLKEEDVCTVTLLEGNPIVVTPPNFVFLEITETDPGVKGDTSSGGNKPATTETGAVVRVPLFVQQGEKIKIDTRTGDYVSRA</sequence>
<dbReference type="InterPro" id="IPR013852">
    <property type="entry name" value="Transl_elong_P/YeiP_CS"/>
</dbReference>
<comment type="pathway">
    <text evidence="2 7">Protein biosynthesis; polypeptide chain elongation.</text>
</comment>